<keyword evidence="2" id="KW-1185">Reference proteome</keyword>
<dbReference type="EMBL" id="JBEGDG010000007">
    <property type="protein sequence ID" value="MEQ6355203.1"/>
    <property type="molecule type" value="Genomic_DNA"/>
</dbReference>
<dbReference type="SUPFAM" id="SSF64496">
    <property type="entry name" value="DNA-binding domain of intron-encoded endonucleases"/>
    <property type="match status" value="1"/>
</dbReference>
<dbReference type="SMART" id="SM00497">
    <property type="entry name" value="IENR1"/>
    <property type="match status" value="1"/>
</dbReference>
<dbReference type="InterPro" id="IPR036388">
    <property type="entry name" value="WH-like_DNA-bd_sf"/>
</dbReference>
<dbReference type="Proteomes" id="UP001478862">
    <property type="component" value="Unassembled WGS sequence"/>
</dbReference>
<name>A0ABV1MVD0_9BACI</name>
<organism evidence="1 2">
    <name type="scientific">Lysinibacillus zambalensis</name>
    <dbReference type="NCBI Taxonomy" id="3160866"/>
    <lineage>
        <taxon>Bacteria</taxon>
        <taxon>Bacillati</taxon>
        <taxon>Bacillota</taxon>
        <taxon>Bacilli</taxon>
        <taxon>Bacillales</taxon>
        <taxon>Bacillaceae</taxon>
        <taxon>Lysinibacillus</taxon>
    </lineage>
</organism>
<gene>
    <name evidence="1" type="ORF">ABNX05_11295</name>
</gene>
<dbReference type="Gene3D" id="1.10.10.10">
    <property type="entry name" value="Winged helix-like DNA-binding domain superfamily/Winged helix DNA-binding domain"/>
    <property type="match status" value="1"/>
</dbReference>
<comment type="caution">
    <text evidence="1">The sequence shown here is derived from an EMBL/GenBank/DDBJ whole genome shotgun (WGS) entry which is preliminary data.</text>
</comment>
<proteinExistence type="predicted"/>
<protein>
    <submittedName>
        <fullName evidence="1">Uncharacterized protein</fullName>
    </submittedName>
</protein>
<accession>A0ABV1MVD0</accession>
<dbReference type="InterPro" id="IPR003647">
    <property type="entry name" value="Intron_nuc_1_rpt"/>
</dbReference>
<reference evidence="1 2" key="1">
    <citation type="submission" date="2024-06" db="EMBL/GenBank/DDBJ databases">
        <title>Lysinibacillus zambalefons sp. nov., a Novel Firmicute Isolated from the Poon Bato Zambales Hyperalkaline Spring.</title>
        <authorList>
            <person name="Aja J.A."/>
            <person name="Lazaro J.E.H."/>
            <person name="Llorin L.D."/>
            <person name="Lim K.R."/>
            <person name="Teodosio J."/>
            <person name="Dalisay D.S."/>
        </authorList>
    </citation>
    <scope>NUCLEOTIDE SEQUENCE [LARGE SCALE GENOMIC DNA]</scope>
    <source>
        <strain evidence="1 2">M3</strain>
    </source>
</reference>
<evidence type="ECO:0000313" key="1">
    <source>
        <dbReference type="EMBL" id="MEQ6355203.1"/>
    </source>
</evidence>
<evidence type="ECO:0000313" key="2">
    <source>
        <dbReference type="Proteomes" id="UP001478862"/>
    </source>
</evidence>
<sequence>MIYYMEEKLLSKNAKQVVQISYYNNRVIKTWDSISSASKGVGVSTTNISLACRGKLRSAGGYQWRYKESLHKLI</sequence>